<evidence type="ECO:0000313" key="3">
    <source>
        <dbReference type="Proteomes" id="UP000180088"/>
    </source>
</evidence>
<proteinExistence type="predicted"/>
<sequence length="114" mass="12479">MNRLRYPQKFALIGLVAALAVAAALFGIYAILNRQITIEQREIAGTELFASAQRALQQIQLHRGLCAGSNGGSIALRQRLRQSALQVDMALAAVNRQLRNSGDNPAPWQRLQDA</sequence>
<gene>
    <name evidence="2" type="ORF">BI347_15970</name>
</gene>
<dbReference type="EMBL" id="MKCS01000002">
    <property type="protein sequence ID" value="OHX11201.1"/>
    <property type="molecule type" value="Genomic_DNA"/>
</dbReference>
<evidence type="ECO:0000256" key="1">
    <source>
        <dbReference type="SAM" id="Phobius"/>
    </source>
</evidence>
<keyword evidence="1" id="KW-0472">Membrane</keyword>
<keyword evidence="1" id="KW-1133">Transmembrane helix</keyword>
<feature type="transmembrane region" description="Helical" evidence="1">
    <location>
        <begin position="12"/>
        <end position="32"/>
    </location>
</feature>
<dbReference type="STRING" id="1903179.BI347_15970"/>
<evidence type="ECO:0000313" key="2">
    <source>
        <dbReference type="EMBL" id="OHX11201.1"/>
    </source>
</evidence>
<evidence type="ECO:0008006" key="4">
    <source>
        <dbReference type="Google" id="ProtNLM"/>
    </source>
</evidence>
<keyword evidence="1" id="KW-0812">Transmembrane</keyword>
<reference evidence="2 3" key="1">
    <citation type="submission" date="2016-09" db="EMBL/GenBank/DDBJ databases">
        <title>Chromobacterium muskegensis sp. nov., an insecticidal bacterium isolated from Sphagnum bogs.</title>
        <authorList>
            <person name="Sparks M.E."/>
            <person name="Blackburn M.B."/>
            <person name="Gundersen-Rindal D.E."/>
            <person name="Mitchell A."/>
            <person name="Farrar R."/>
            <person name="Kuhar D."/>
        </authorList>
    </citation>
    <scope>NUCLEOTIDE SEQUENCE [LARGE SCALE GENOMIC DNA]</scope>
    <source>
        <strain evidence="2 3">37-2</strain>
    </source>
</reference>
<comment type="caution">
    <text evidence="2">The sequence shown here is derived from an EMBL/GenBank/DDBJ whole genome shotgun (WGS) entry which is preliminary data.</text>
</comment>
<organism evidence="2 3">
    <name type="scientific">Chromobacterium sphagni</name>
    <dbReference type="NCBI Taxonomy" id="1903179"/>
    <lineage>
        <taxon>Bacteria</taxon>
        <taxon>Pseudomonadati</taxon>
        <taxon>Pseudomonadota</taxon>
        <taxon>Betaproteobacteria</taxon>
        <taxon>Neisseriales</taxon>
        <taxon>Chromobacteriaceae</taxon>
        <taxon>Chromobacterium</taxon>
    </lineage>
</organism>
<accession>A0A1S1WVE9</accession>
<dbReference type="AlphaFoldDB" id="A0A1S1WVE9"/>
<name>A0A1S1WVE9_9NEIS</name>
<protein>
    <recommendedName>
        <fullName evidence="4">Nitrate/nitrite sensing protein domain-containing protein</fullName>
    </recommendedName>
</protein>
<dbReference type="Proteomes" id="UP000180088">
    <property type="component" value="Unassembled WGS sequence"/>
</dbReference>